<dbReference type="RefSeq" id="WP_256417228.1">
    <property type="nucleotide sequence ID" value="NZ_JANHDL010000002.1"/>
</dbReference>
<keyword evidence="2" id="KW-1185">Reference proteome</keyword>
<evidence type="ECO:0000313" key="1">
    <source>
        <dbReference type="EMBL" id="MFD1569393.1"/>
    </source>
</evidence>
<proteinExistence type="predicted"/>
<dbReference type="AlphaFoldDB" id="A0ABD6BXE2"/>
<dbReference type="EMBL" id="JBHUDB010000001">
    <property type="protein sequence ID" value="MFD1569393.1"/>
    <property type="molecule type" value="Genomic_DNA"/>
</dbReference>
<sequence>MLVSEDHIVERIDVDERDLYDNPPGVHLRHNNTQPTVMSDGIDFIAVIETDTENIYRLDYRGYEFGRLQVTKGGVEEIGALLTTNTRGVPNWTLDTTTVDVADPPWWIPKEAKISPTETCGLCGDTFPASDVFTTHDLPPEADSPIVCQDCLRRR</sequence>
<name>A0ABD6BXE2_9EURY</name>
<accession>A0ABD6BXE2</accession>
<evidence type="ECO:0000313" key="2">
    <source>
        <dbReference type="Proteomes" id="UP001597185"/>
    </source>
</evidence>
<reference evidence="1 2" key="1">
    <citation type="journal article" date="2019" name="Int. J. Syst. Evol. Microbiol.">
        <title>The Global Catalogue of Microorganisms (GCM) 10K type strain sequencing project: providing services to taxonomists for standard genome sequencing and annotation.</title>
        <authorList>
            <consortium name="The Broad Institute Genomics Platform"/>
            <consortium name="The Broad Institute Genome Sequencing Center for Infectious Disease"/>
            <person name="Wu L."/>
            <person name="Ma J."/>
        </authorList>
    </citation>
    <scope>NUCLEOTIDE SEQUENCE [LARGE SCALE GENOMIC DNA]</scope>
    <source>
        <strain evidence="1 2">CGMCC 1.12689</strain>
    </source>
</reference>
<protein>
    <submittedName>
        <fullName evidence="1">Uncharacterized protein</fullName>
    </submittedName>
</protein>
<gene>
    <name evidence="1" type="ORF">ACFR9T_02115</name>
</gene>
<organism evidence="1 2">
    <name type="scientific">Halorubrum laminariae</name>
    <dbReference type="NCBI Taxonomy" id="1433523"/>
    <lineage>
        <taxon>Archaea</taxon>
        <taxon>Methanobacteriati</taxon>
        <taxon>Methanobacteriota</taxon>
        <taxon>Stenosarchaea group</taxon>
        <taxon>Halobacteria</taxon>
        <taxon>Halobacteriales</taxon>
        <taxon>Haloferacaceae</taxon>
        <taxon>Halorubrum</taxon>
    </lineage>
</organism>
<dbReference type="Proteomes" id="UP001597185">
    <property type="component" value="Unassembled WGS sequence"/>
</dbReference>
<comment type="caution">
    <text evidence="1">The sequence shown here is derived from an EMBL/GenBank/DDBJ whole genome shotgun (WGS) entry which is preliminary data.</text>
</comment>